<gene>
    <name evidence="2" type="ORF">GSI_02219</name>
</gene>
<feature type="region of interest" description="Disordered" evidence="1">
    <location>
        <begin position="1"/>
        <end position="76"/>
    </location>
</feature>
<accession>A0A2G8SP04</accession>
<feature type="compositionally biased region" description="Polar residues" evidence="1">
    <location>
        <begin position="502"/>
        <end position="511"/>
    </location>
</feature>
<dbReference type="EMBL" id="AYKW01000003">
    <property type="protein sequence ID" value="PIL35491.1"/>
    <property type="molecule type" value="Genomic_DNA"/>
</dbReference>
<feature type="compositionally biased region" description="Pro residues" evidence="1">
    <location>
        <begin position="566"/>
        <end position="578"/>
    </location>
</feature>
<proteinExistence type="predicted"/>
<dbReference type="AlphaFoldDB" id="A0A2G8SP04"/>
<dbReference type="OrthoDB" id="432299at2759"/>
<evidence type="ECO:0000313" key="2">
    <source>
        <dbReference type="EMBL" id="PIL35491.1"/>
    </source>
</evidence>
<feature type="region of interest" description="Disordered" evidence="1">
    <location>
        <begin position="97"/>
        <end position="148"/>
    </location>
</feature>
<feature type="region of interest" description="Disordered" evidence="1">
    <location>
        <begin position="193"/>
        <end position="248"/>
    </location>
</feature>
<feature type="region of interest" description="Disordered" evidence="1">
    <location>
        <begin position="554"/>
        <end position="578"/>
    </location>
</feature>
<feature type="region of interest" description="Disordered" evidence="1">
    <location>
        <begin position="306"/>
        <end position="348"/>
    </location>
</feature>
<feature type="region of interest" description="Disordered" evidence="1">
    <location>
        <begin position="385"/>
        <end position="535"/>
    </location>
</feature>
<sequence>MSSDPSSPHVRPRSPTPLSQWRTKASSSKGKNLTWVRGRDANPTAPSLLARISDAATNGHEDDSSVDGSENPPGMVAVPFEQREAEEIGEISEVIVAGKKSQDELPTQTTTSGMRIKTEETPVTIPSPTRSEFSAGRKRGSRSTIDVFGEPTVPVSPVRRNSVIVIPKEEEIAVDFSSNGVIDVDAFLATLSPSKPKPRLVSSPPSMSLEPSTSTNQTPHSTANIASTTAVPPSESNPTSSLQPSPYPQDILDKCRHILVPLVERNAKLRRPSLDEELVKSRAFKLLSDKLCTDFIKLAKKVHEQISLHPPPPRRTPSADDVLGQKRGREESQDSLEHPRKVAKLESPEEMVLDDVDATTSPSSLVPVAPTEDIQMNEDIENIAPEHPSEPLVSGTGVDVTHPLSSREPSAALPLGPGSGANQQHLDISTPERAASAETDIPIPLQENAPASSPDHVEHNVLSVHATVAAGDEKDEASPSNSSPAHTPSNTAPVPAALTASGPPSRSTSPHANDASASDVAAEPGTSSHESELDHAASDIDAELSVNRILDPASEDEPVAHTPVDDMPPPKQSVNTPEPPVVYPPCLVPGVWQAVMGQPSSRIEEIDFFVDDATADAVERWSRRRDSFSPNERHVVVHLLCVPHTTAEAILQDTSLSPEAIAHELFISESDWPGPGELVVVLNSNSDSSKPDSKLSCSGKSWIVQTPWTTPLEITSHVRRGHNTLKLIQLAGLSDRLFVIHAREPLEEEKAAAYNQITAWQTIRKRWSPPHNVVAKTRLKSPPALTTSRENTPPKTPLVPA</sequence>
<protein>
    <submittedName>
        <fullName evidence="2">Uncharacterized protein</fullName>
    </submittedName>
</protein>
<feature type="compositionally biased region" description="Polar residues" evidence="1">
    <location>
        <begin position="104"/>
        <end position="113"/>
    </location>
</feature>
<feature type="compositionally biased region" description="Polar residues" evidence="1">
    <location>
        <begin position="478"/>
        <end position="492"/>
    </location>
</feature>
<dbReference type="STRING" id="1077348.A0A2G8SP04"/>
<organism evidence="2 3">
    <name type="scientific">Ganoderma sinense ZZ0214-1</name>
    <dbReference type="NCBI Taxonomy" id="1077348"/>
    <lineage>
        <taxon>Eukaryota</taxon>
        <taxon>Fungi</taxon>
        <taxon>Dikarya</taxon>
        <taxon>Basidiomycota</taxon>
        <taxon>Agaricomycotina</taxon>
        <taxon>Agaricomycetes</taxon>
        <taxon>Polyporales</taxon>
        <taxon>Polyporaceae</taxon>
        <taxon>Ganoderma</taxon>
    </lineage>
</organism>
<comment type="caution">
    <text evidence="2">The sequence shown here is derived from an EMBL/GenBank/DDBJ whole genome shotgun (WGS) entry which is preliminary data.</text>
</comment>
<reference evidence="2 3" key="1">
    <citation type="journal article" date="2015" name="Sci. Rep.">
        <title>Chromosome-level genome map provides insights into diverse defense mechanisms in the medicinal fungus Ganoderma sinense.</title>
        <authorList>
            <person name="Zhu Y."/>
            <person name="Xu J."/>
            <person name="Sun C."/>
            <person name="Zhou S."/>
            <person name="Xu H."/>
            <person name="Nelson D.R."/>
            <person name="Qian J."/>
            <person name="Song J."/>
            <person name="Luo H."/>
            <person name="Xiang L."/>
            <person name="Li Y."/>
            <person name="Xu Z."/>
            <person name="Ji A."/>
            <person name="Wang L."/>
            <person name="Lu S."/>
            <person name="Hayward A."/>
            <person name="Sun W."/>
            <person name="Li X."/>
            <person name="Schwartz D.C."/>
            <person name="Wang Y."/>
            <person name="Chen S."/>
        </authorList>
    </citation>
    <scope>NUCLEOTIDE SEQUENCE [LARGE SCALE GENOMIC DNA]</scope>
    <source>
        <strain evidence="2 3">ZZ0214-1</strain>
    </source>
</reference>
<dbReference type="Proteomes" id="UP000230002">
    <property type="component" value="Unassembled WGS sequence"/>
</dbReference>
<feature type="region of interest" description="Disordered" evidence="1">
    <location>
        <begin position="777"/>
        <end position="801"/>
    </location>
</feature>
<feature type="compositionally biased region" description="Polar residues" evidence="1">
    <location>
        <begin position="203"/>
        <end position="244"/>
    </location>
</feature>
<name>A0A2G8SP04_9APHY</name>
<feature type="compositionally biased region" description="Polar residues" evidence="1">
    <location>
        <begin position="784"/>
        <end position="793"/>
    </location>
</feature>
<feature type="compositionally biased region" description="Polar residues" evidence="1">
    <location>
        <begin position="16"/>
        <end position="31"/>
    </location>
</feature>
<feature type="compositionally biased region" description="Basic and acidic residues" evidence="1">
    <location>
        <begin position="323"/>
        <end position="347"/>
    </location>
</feature>
<evidence type="ECO:0000313" key="3">
    <source>
        <dbReference type="Proteomes" id="UP000230002"/>
    </source>
</evidence>
<evidence type="ECO:0000256" key="1">
    <source>
        <dbReference type="SAM" id="MobiDB-lite"/>
    </source>
</evidence>
<keyword evidence="3" id="KW-1185">Reference proteome</keyword>